<evidence type="ECO:0000256" key="4">
    <source>
        <dbReference type="ARBA" id="ARBA00023049"/>
    </source>
</evidence>
<dbReference type="GO" id="GO:0008237">
    <property type="term" value="F:metallopeptidase activity"/>
    <property type="evidence" value="ECO:0007669"/>
    <property type="project" value="UniProtKB-KW"/>
</dbReference>
<dbReference type="EMBL" id="QGGI01000015">
    <property type="protein sequence ID" value="PWJ89294.1"/>
    <property type="molecule type" value="Genomic_DNA"/>
</dbReference>
<keyword evidence="8" id="KW-1185">Reference proteome</keyword>
<sequence>MYKFHDGLYTDVRIENTFESNIEVTNERLDNMKENDYSGAFIRIFDGKKWFYSSLNDISKIQEEIDSLSKLASKDMNINDNPIVKKLQSNKEKISFYKDNSVRDISIEKKLSDLSSCFEILKSYDLITLWKANYMDLNIHKEFYSSKGSNLSFDYQKVGFRFGWNLSFKDEKLSEIFDGSDNFYSIMSFKKDDLIKKIDQSIDFIKNSKNIKPGKYTVVLSPLAAGIFAHESFGHKSEADFMIGDEKMKKEWKLGKKVGSSILSIVDDGNEKGNGFVPFDDEGNRAHKTYLIKNGILSGRLHSSTTAADLEEETTGNARALDFEYEPIVRMTNTYIEPGKLSFEELISDIKEGIFIDSISHGSGMSTFTMAPNMSYLIKDGKIAEPVKISVVTGNVFETLNLIENVSKEFKLLSFSMGGCGKLEQMPLPVGFGGPYVRVKELNVQ</sequence>
<dbReference type="InterPro" id="IPR035068">
    <property type="entry name" value="TldD/PmbA_N"/>
</dbReference>
<proteinExistence type="inferred from homology"/>
<keyword evidence="3" id="KW-0378">Hydrolase</keyword>
<keyword evidence="4" id="KW-0482">Metalloprotease</keyword>
<keyword evidence="2" id="KW-0645">Protease</keyword>
<comment type="caution">
    <text evidence="7">The sequence shown here is derived from an EMBL/GenBank/DDBJ whole genome shotgun (WGS) entry which is preliminary data.</text>
</comment>
<feature type="domain" description="Metalloprotease TldD/E N-terminal" evidence="5">
    <location>
        <begin position="11"/>
        <end position="70"/>
    </location>
</feature>
<dbReference type="InterPro" id="IPR051463">
    <property type="entry name" value="Peptidase_U62_metallo"/>
</dbReference>
<dbReference type="PANTHER" id="PTHR30624:SF0">
    <property type="entry name" value="METALLOPROTEASE SLR0863"/>
    <property type="match status" value="1"/>
</dbReference>
<reference evidence="7 8" key="1">
    <citation type="submission" date="2018-05" db="EMBL/GenBank/DDBJ databases">
        <title>Genomic Encyclopedia of Type Strains, Phase IV (KMG-IV): sequencing the most valuable type-strain genomes for metagenomic binning, comparative biology and taxonomic classification.</title>
        <authorList>
            <person name="Goeker M."/>
        </authorList>
    </citation>
    <scope>NUCLEOTIDE SEQUENCE [LARGE SCALE GENOMIC DNA]</scope>
    <source>
        <strain evidence="7 8">DSM 24906</strain>
    </source>
</reference>
<evidence type="ECO:0000256" key="3">
    <source>
        <dbReference type="ARBA" id="ARBA00022801"/>
    </source>
</evidence>
<evidence type="ECO:0000256" key="2">
    <source>
        <dbReference type="ARBA" id="ARBA00022670"/>
    </source>
</evidence>
<name>A0AA45C5K6_9BACT</name>
<evidence type="ECO:0000259" key="5">
    <source>
        <dbReference type="Pfam" id="PF01523"/>
    </source>
</evidence>
<dbReference type="Pfam" id="PF19289">
    <property type="entry name" value="PmbA_TldD_3rd"/>
    <property type="match status" value="1"/>
</dbReference>
<dbReference type="PIRSF" id="PIRSF004919">
    <property type="entry name" value="TldD"/>
    <property type="match status" value="1"/>
</dbReference>
<feature type="domain" description="Metalloprotease TldD/E C-terminal" evidence="6">
    <location>
        <begin position="213"/>
        <end position="444"/>
    </location>
</feature>
<evidence type="ECO:0000313" key="7">
    <source>
        <dbReference type="EMBL" id="PWJ89294.1"/>
    </source>
</evidence>
<evidence type="ECO:0000259" key="6">
    <source>
        <dbReference type="Pfam" id="PF19289"/>
    </source>
</evidence>
<dbReference type="Proteomes" id="UP000245921">
    <property type="component" value="Unassembled WGS sequence"/>
</dbReference>
<evidence type="ECO:0000256" key="1">
    <source>
        <dbReference type="ARBA" id="ARBA00005836"/>
    </source>
</evidence>
<comment type="similarity">
    <text evidence="1">Belongs to the peptidase U62 family.</text>
</comment>
<dbReference type="InterPro" id="IPR036059">
    <property type="entry name" value="TldD/PmbA_sf"/>
</dbReference>
<dbReference type="Pfam" id="PF01523">
    <property type="entry name" value="PmbA_TldD_1st"/>
    <property type="match status" value="1"/>
</dbReference>
<dbReference type="PANTHER" id="PTHR30624">
    <property type="entry name" value="UNCHARACTERIZED PROTEIN TLDD AND PMBA"/>
    <property type="match status" value="1"/>
</dbReference>
<gene>
    <name evidence="7" type="ORF">C7380_11520</name>
</gene>
<protein>
    <submittedName>
        <fullName evidence="7">TldD protein</fullName>
    </submittedName>
</protein>
<dbReference type="SUPFAM" id="SSF111283">
    <property type="entry name" value="Putative modulator of DNA gyrase, PmbA/TldD"/>
    <property type="match status" value="1"/>
</dbReference>
<dbReference type="Gene3D" id="3.30.2290.10">
    <property type="entry name" value="PmbA/TldD superfamily"/>
    <property type="match status" value="1"/>
</dbReference>
<dbReference type="GO" id="GO:0005829">
    <property type="term" value="C:cytosol"/>
    <property type="evidence" value="ECO:0007669"/>
    <property type="project" value="TreeGrafter"/>
</dbReference>
<dbReference type="InterPro" id="IPR025502">
    <property type="entry name" value="TldD"/>
</dbReference>
<organism evidence="7 8">
    <name type="scientific">Oceanotoga teriensis</name>
    <dbReference type="NCBI Taxonomy" id="515440"/>
    <lineage>
        <taxon>Bacteria</taxon>
        <taxon>Thermotogati</taxon>
        <taxon>Thermotogota</taxon>
        <taxon>Thermotogae</taxon>
        <taxon>Petrotogales</taxon>
        <taxon>Petrotogaceae</taxon>
        <taxon>Oceanotoga</taxon>
    </lineage>
</organism>
<dbReference type="GO" id="GO:0006508">
    <property type="term" value="P:proteolysis"/>
    <property type="evidence" value="ECO:0007669"/>
    <property type="project" value="UniProtKB-KW"/>
</dbReference>
<dbReference type="InterPro" id="IPR045569">
    <property type="entry name" value="Metalloprtase-TldD/E_C"/>
</dbReference>
<evidence type="ECO:0000313" key="8">
    <source>
        <dbReference type="Proteomes" id="UP000245921"/>
    </source>
</evidence>
<dbReference type="RefSeq" id="WP_109605485.1">
    <property type="nucleotide sequence ID" value="NZ_QGGI01000015.1"/>
</dbReference>
<accession>A0AA45C5K6</accession>
<dbReference type="InterPro" id="IPR002510">
    <property type="entry name" value="Metalloprtase-TldD/E_N"/>
</dbReference>
<dbReference type="AlphaFoldDB" id="A0AA45C5K6"/>